<dbReference type="Gene3D" id="2.40.160.10">
    <property type="entry name" value="Porin"/>
    <property type="match status" value="1"/>
</dbReference>
<dbReference type="SUPFAM" id="SSF56935">
    <property type="entry name" value="Porins"/>
    <property type="match status" value="1"/>
</dbReference>
<evidence type="ECO:0000313" key="2">
    <source>
        <dbReference type="EMBL" id="ABM56008.1"/>
    </source>
</evidence>
<evidence type="ECO:0000259" key="1">
    <source>
        <dbReference type="Pfam" id="PF13609"/>
    </source>
</evidence>
<dbReference type="EMBL" id="CP000542">
    <property type="protein sequence ID" value="ABM56008.1"/>
    <property type="molecule type" value="Genomic_DNA"/>
</dbReference>
<dbReference type="Proteomes" id="UP000000374">
    <property type="component" value="Chromosome"/>
</dbReference>
<dbReference type="KEGG" id="vei:Veis_0216"/>
<organism evidence="2 3">
    <name type="scientific">Verminephrobacter eiseniae (strain EF01-2)</name>
    <dbReference type="NCBI Taxonomy" id="391735"/>
    <lineage>
        <taxon>Bacteria</taxon>
        <taxon>Pseudomonadati</taxon>
        <taxon>Pseudomonadota</taxon>
        <taxon>Betaproteobacteria</taxon>
        <taxon>Burkholderiales</taxon>
        <taxon>Comamonadaceae</taxon>
        <taxon>Verminephrobacter</taxon>
    </lineage>
</organism>
<dbReference type="InterPro" id="IPR033900">
    <property type="entry name" value="Gram_neg_porin_domain"/>
</dbReference>
<dbReference type="HOGENOM" id="CLU_1255525_0_0_4"/>
<reference evidence="3" key="1">
    <citation type="submission" date="2006-12" db="EMBL/GenBank/DDBJ databases">
        <title>Complete sequence of chromosome 1 of Verminephrobacter eiseniae EF01-2.</title>
        <authorList>
            <person name="Copeland A."/>
            <person name="Lucas S."/>
            <person name="Lapidus A."/>
            <person name="Barry K."/>
            <person name="Detter J.C."/>
            <person name="Glavina del Rio T."/>
            <person name="Dalin E."/>
            <person name="Tice H."/>
            <person name="Pitluck S."/>
            <person name="Chertkov O."/>
            <person name="Brettin T."/>
            <person name="Bruce D."/>
            <person name="Han C."/>
            <person name="Tapia R."/>
            <person name="Gilna P."/>
            <person name="Schmutz J."/>
            <person name="Larimer F."/>
            <person name="Land M."/>
            <person name="Hauser L."/>
            <person name="Kyrpides N."/>
            <person name="Kim E."/>
            <person name="Stahl D."/>
            <person name="Richardson P."/>
        </authorList>
    </citation>
    <scope>NUCLEOTIDE SEQUENCE [LARGE SCALE GENOMIC DNA]</scope>
    <source>
        <strain evidence="3">EF01-2</strain>
    </source>
</reference>
<dbReference type="InterPro" id="IPR023614">
    <property type="entry name" value="Porin_dom_sf"/>
</dbReference>
<proteinExistence type="predicted"/>
<feature type="domain" description="Porin" evidence="1">
    <location>
        <begin position="66"/>
        <end position="211"/>
    </location>
</feature>
<dbReference type="GO" id="GO:0016020">
    <property type="term" value="C:membrane"/>
    <property type="evidence" value="ECO:0007669"/>
    <property type="project" value="InterPro"/>
</dbReference>
<accession>A1WEF1</accession>
<dbReference type="GO" id="GO:0015288">
    <property type="term" value="F:porin activity"/>
    <property type="evidence" value="ECO:0007669"/>
    <property type="project" value="InterPro"/>
</dbReference>
<dbReference type="AlphaFoldDB" id="A1WEF1"/>
<dbReference type="eggNOG" id="COG3203">
    <property type="taxonomic scope" value="Bacteria"/>
</dbReference>
<name>A1WEF1_VEREI</name>
<protein>
    <recommendedName>
        <fullName evidence="1">Porin domain-containing protein</fullName>
    </recommendedName>
</protein>
<keyword evidence="3" id="KW-1185">Reference proteome</keyword>
<gene>
    <name evidence="2" type="ordered locus">Veis_0216</name>
</gene>
<dbReference type="STRING" id="391735.Veis_0216"/>
<dbReference type="Pfam" id="PF13609">
    <property type="entry name" value="Porin_4"/>
    <property type="match status" value="1"/>
</dbReference>
<sequence>MHQPLAFMPALPVSRHRSDVVGCAQPSERSARRIAQPIPSVLASDATPRCASMASADRQMIGDATLACACAAQAQSSVTVFGALDAALTHSKGSVASGTTLSNNNWAASKLGFRGVEDLGGGLEAGFWIEGAILPDSGAGDATNTNNPPGGQGSVGGLTFGRRSTVSLFGPWGELRAGRDLQPHYLNIGLFDPFAHIGIGQARLPTSTVAGVAIGIEHTF</sequence>
<dbReference type="CDD" id="cd00342">
    <property type="entry name" value="gram_neg_porins"/>
    <property type="match status" value="1"/>
</dbReference>
<evidence type="ECO:0000313" key="3">
    <source>
        <dbReference type="Proteomes" id="UP000000374"/>
    </source>
</evidence>